<dbReference type="Proteomes" id="UP000319255">
    <property type="component" value="Unassembled WGS sequence"/>
</dbReference>
<dbReference type="InterPro" id="IPR023214">
    <property type="entry name" value="HAD_sf"/>
</dbReference>
<dbReference type="Pfam" id="PF14559">
    <property type="entry name" value="TPR_19"/>
    <property type="match status" value="1"/>
</dbReference>
<proteinExistence type="predicted"/>
<dbReference type="InterPro" id="IPR036514">
    <property type="entry name" value="SGNH_hydro_sf"/>
</dbReference>
<dbReference type="GO" id="GO:0016788">
    <property type="term" value="F:hydrolase activity, acting on ester bonds"/>
    <property type="evidence" value="ECO:0007669"/>
    <property type="project" value="UniProtKB-ARBA"/>
</dbReference>
<dbReference type="InterPro" id="IPR036412">
    <property type="entry name" value="HAD-like_sf"/>
</dbReference>
<dbReference type="Gene3D" id="3.40.50.1110">
    <property type="entry name" value="SGNH hydrolase"/>
    <property type="match status" value="1"/>
</dbReference>
<dbReference type="RefSeq" id="WP_140452713.1">
    <property type="nucleotide sequence ID" value="NZ_VFRP01000002.1"/>
</dbReference>
<feature type="domain" description="BF1531-like N-terminal" evidence="1">
    <location>
        <begin position="102"/>
        <end position="292"/>
    </location>
</feature>
<keyword evidence="3" id="KW-1185">Reference proteome</keyword>
<accession>A0A501WWJ4</accession>
<dbReference type="NCBIfam" id="TIGR01681">
    <property type="entry name" value="HAD-SF-IIIC"/>
    <property type="match status" value="1"/>
</dbReference>
<sequence>MVAPRPALAALKETGNRFLAARRFDEAASVYEEAALLSEIPRGGLCVRLARAHLEAGRPEEAAAWLMPVVDTAPSFRTWASAARILDRCPPETWPRVRRRLRVALVGTWTTSAFGAMLRLAAARLGLALEIYEPDFGQYFNATLDPGSALHAWEPEAVVLAPDQRALGLKPFSDAPEADAEAAVARWSAVWQALRARSAPIIIQHGFATSGGDPLGHYAAGLAGARRTIVARVNRLLAERATTEDVGFLNVQALAGRLGAEAWFDDRGWYMAKMPYGPDALPLLARHTAAVLAARIGFSRRCLVLDLDNTLWGGVIGDDGVEGITLGGNAIGEAYADFQLALKELRGRGILLAACSKNDEAVARAAFREHPEMVLREEDFAAFVVNWQPKSDNLRSVAARLDLGLDSLAFFDDNPYERAEVRRALPEVDVPILPEDPTGYRRAIEQYPYFEPSAFTASDRARAEQYRARAEALTLRASAGSLADYQASLDMRASFGRVDPLNMSRVVQLINKTNQFNLTTRRRNAAELERLLGRPGAHGIWARLRDRFADHGLIAVAIGIERDDPAGRVLEIDTLLMSCRVLGRGVEDAVVGELARIALAAGCSRIEGVHVPTGRNGMVAELYARLGLAEIERAPDGTVRWAGPAEPLTRPEVPIEINWTEA</sequence>
<reference evidence="2 3" key="1">
    <citation type="submission" date="2019-06" db="EMBL/GenBank/DDBJ databases">
        <title>A novel bacterium of genus Amaricoccus, isolated from marine sediment.</title>
        <authorList>
            <person name="Huang H."/>
            <person name="Mo K."/>
            <person name="Hu Y."/>
        </authorList>
    </citation>
    <scope>NUCLEOTIDE SEQUENCE [LARGE SCALE GENOMIC DNA]</scope>
    <source>
        <strain evidence="2 3">HB172011</strain>
    </source>
</reference>
<gene>
    <name evidence="2" type="ORF">FJM51_03455</name>
</gene>
<dbReference type="OrthoDB" id="323926at2"/>
<dbReference type="EMBL" id="VFRP01000002">
    <property type="protein sequence ID" value="TPE53092.1"/>
    <property type="molecule type" value="Genomic_DNA"/>
</dbReference>
<organism evidence="2 3">
    <name type="scientific">Amaricoccus solimangrovi</name>
    <dbReference type="NCBI Taxonomy" id="2589815"/>
    <lineage>
        <taxon>Bacteria</taxon>
        <taxon>Pseudomonadati</taxon>
        <taxon>Pseudomonadota</taxon>
        <taxon>Alphaproteobacteria</taxon>
        <taxon>Rhodobacterales</taxon>
        <taxon>Paracoccaceae</taxon>
        <taxon>Amaricoccus</taxon>
    </lineage>
</organism>
<dbReference type="Gene3D" id="3.40.50.1000">
    <property type="entry name" value="HAD superfamily/HAD-like"/>
    <property type="match status" value="1"/>
</dbReference>
<evidence type="ECO:0000259" key="1">
    <source>
        <dbReference type="Pfam" id="PF21211"/>
    </source>
</evidence>
<dbReference type="InterPro" id="IPR049369">
    <property type="entry name" value="BF1531-like_N"/>
</dbReference>
<dbReference type="SUPFAM" id="SSF56784">
    <property type="entry name" value="HAD-like"/>
    <property type="match status" value="1"/>
</dbReference>
<dbReference type="Pfam" id="PF21211">
    <property type="entry name" value="FkbH_N"/>
    <property type="match status" value="1"/>
</dbReference>
<dbReference type="AlphaFoldDB" id="A0A501WWJ4"/>
<evidence type="ECO:0000313" key="2">
    <source>
        <dbReference type="EMBL" id="TPE53092.1"/>
    </source>
</evidence>
<dbReference type="NCBIfam" id="TIGR01686">
    <property type="entry name" value="FkbH"/>
    <property type="match status" value="1"/>
</dbReference>
<evidence type="ECO:0000313" key="3">
    <source>
        <dbReference type="Proteomes" id="UP000319255"/>
    </source>
</evidence>
<dbReference type="InterPro" id="IPR010037">
    <property type="entry name" value="FkbH_domain"/>
</dbReference>
<comment type="caution">
    <text evidence="2">The sequence shown here is derived from an EMBL/GenBank/DDBJ whole genome shotgun (WGS) entry which is preliminary data.</text>
</comment>
<dbReference type="InterPro" id="IPR010033">
    <property type="entry name" value="HAD_SF_ppase_IIIC"/>
</dbReference>
<protein>
    <submittedName>
        <fullName evidence="2">HAD-IIIC family phosphatase</fullName>
    </submittedName>
</protein>
<name>A0A501WWJ4_9RHOB</name>